<dbReference type="GO" id="GO:0016746">
    <property type="term" value="F:acyltransferase activity"/>
    <property type="evidence" value="ECO:0007669"/>
    <property type="project" value="UniProtKB-KW"/>
</dbReference>
<keyword evidence="7 9" id="KW-0808">Transferase</keyword>
<dbReference type="Pfam" id="PF03062">
    <property type="entry name" value="MBOAT"/>
    <property type="match status" value="1"/>
</dbReference>
<dbReference type="InterPro" id="IPR051085">
    <property type="entry name" value="MB_O-acyltransferase"/>
</dbReference>
<feature type="transmembrane region" description="Helical" evidence="8">
    <location>
        <begin position="372"/>
        <end position="388"/>
    </location>
</feature>
<keyword evidence="7" id="KW-0012">Acyltransferase</keyword>
<dbReference type="Proteomes" id="UP000231092">
    <property type="component" value="Unassembled WGS sequence"/>
</dbReference>
<feature type="transmembrane region" description="Helical" evidence="8">
    <location>
        <begin position="408"/>
        <end position="431"/>
    </location>
</feature>
<dbReference type="EMBL" id="PGET01000001">
    <property type="protein sequence ID" value="PJJ27301.1"/>
    <property type="molecule type" value="Genomic_DNA"/>
</dbReference>
<keyword evidence="6 7" id="KW-0472">Membrane</keyword>
<gene>
    <name evidence="9" type="ORF">H171_0766</name>
</gene>
<protein>
    <submittedName>
        <fullName evidence="9">Alginate O-acetyltransferase complex protein AlgI</fullName>
    </submittedName>
</protein>
<dbReference type="InterPro" id="IPR004299">
    <property type="entry name" value="MBOAT_fam"/>
</dbReference>
<organism evidence="9 10">
    <name type="scientific">[Clostridium] celerecrescens 18A</name>
    <dbReference type="NCBI Taxonomy" id="1286362"/>
    <lineage>
        <taxon>Bacteria</taxon>
        <taxon>Bacillati</taxon>
        <taxon>Bacillota</taxon>
        <taxon>Clostridia</taxon>
        <taxon>Lachnospirales</taxon>
        <taxon>Lachnospiraceae</taxon>
        <taxon>Lacrimispora</taxon>
    </lineage>
</organism>
<evidence type="ECO:0000256" key="6">
    <source>
        <dbReference type="ARBA" id="ARBA00023136"/>
    </source>
</evidence>
<feature type="transmembrane region" description="Helical" evidence="8">
    <location>
        <begin position="21"/>
        <end position="42"/>
    </location>
</feature>
<evidence type="ECO:0000313" key="9">
    <source>
        <dbReference type="EMBL" id="PJJ27301.1"/>
    </source>
</evidence>
<sequence length="487" mass="55982">MPLRKCAVQISTLSYLNRDSMVFSSITFLYYFLPLVIGVYFVCPKKLKNGVLLFSSLIFYGWGEPKYIIFMGLSILVNYILGLLIERYSGSAWGKVWLLVSVVFSLGMLGYFKYVDFFIANINSMTGLSVPMLNVVLPLGISFYTFQILSYTIDVYRKNTKAQKNLLSLATYVAFFPQLIAGPIVRYTDIAQALDRREHSFLNARIGIRRFLFGISKKVLIANTLGELCKAFADSPEQNVLFYWLYAVAFTLQIYFDFSGYSDMAIGLGKIFGFDFQENFNYPFISKSITEFWRRWHMSLGTWFRDYLYIPLGGNRVGRLRWLFNIFLVWMLTGLWHGAAWNFIIWGLLFAILLMLEKLWIGSYLKNMPKSISHLYVMLLVIISFVIFDAPDLSTSAERLRSMFGMSGLALTGVQSAYYLRSYLIIFVIAITGSTDLPKRIIGRIRKTPFGAIALTWAEPVVCMVMLLLTTAYLIDASFNPFLYFRF</sequence>
<keyword evidence="4 8" id="KW-0812">Transmembrane</keyword>
<comment type="similarity">
    <text evidence="2 7">Belongs to the membrane-bound acyltransferase family.</text>
</comment>
<accession>A0A2M8Z1I8</accession>
<evidence type="ECO:0000313" key="10">
    <source>
        <dbReference type="Proteomes" id="UP000231092"/>
    </source>
</evidence>
<feature type="transmembrane region" description="Helical" evidence="8">
    <location>
        <begin position="92"/>
        <end position="112"/>
    </location>
</feature>
<evidence type="ECO:0000256" key="5">
    <source>
        <dbReference type="ARBA" id="ARBA00022989"/>
    </source>
</evidence>
<dbReference type="InterPro" id="IPR024194">
    <property type="entry name" value="Ac/AlaTfrase_AlgI/DltB"/>
</dbReference>
<evidence type="ECO:0000256" key="4">
    <source>
        <dbReference type="ARBA" id="ARBA00022692"/>
    </source>
</evidence>
<keyword evidence="3 7" id="KW-1003">Cell membrane</keyword>
<evidence type="ECO:0000256" key="8">
    <source>
        <dbReference type="SAM" id="Phobius"/>
    </source>
</evidence>
<dbReference type="PANTHER" id="PTHR13285">
    <property type="entry name" value="ACYLTRANSFERASE"/>
    <property type="match status" value="1"/>
</dbReference>
<evidence type="ECO:0000256" key="1">
    <source>
        <dbReference type="ARBA" id="ARBA00004651"/>
    </source>
</evidence>
<feature type="transmembrane region" description="Helical" evidence="8">
    <location>
        <begin position="343"/>
        <end position="360"/>
    </location>
</feature>
<keyword evidence="5 8" id="KW-1133">Transmembrane helix</keyword>
<comment type="subcellular location">
    <subcellularLocation>
        <location evidence="1">Cell membrane</location>
        <topology evidence="1">Multi-pass membrane protein</topology>
    </subcellularLocation>
</comment>
<feature type="transmembrane region" description="Helical" evidence="8">
    <location>
        <begin position="320"/>
        <end position="337"/>
    </location>
</feature>
<evidence type="ECO:0000256" key="2">
    <source>
        <dbReference type="ARBA" id="ARBA00010323"/>
    </source>
</evidence>
<evidence type="ECO:0000256" key="7">
    <source>
        <dbReference type="PIRNR" id="PIRNR016636"/>
    </source>
</evidence>
<feature type="transmembrane region" description="Helical" evidence="8">
    <location>
        <begin position="241"/>
        <end position="258"/>
    </location>
</feature>
<feature type="transmembrane region" description="Helical" evidence="8">
    <location>
        <begin position="67"/>
        <end position="85"/>
    </location>
</feature>
<dbReference type="PIRSF" id="PIRSF500217">
    <property type="entry name" value="AlgI"/>
    <property type="match status" value="1"/>
</dbReference>
<dbReference type="GO" id="GO:0005886">
    <property type="term" value="C:plasma membrane"/>
    <property type="evidence" value="ECO:0007669"/>
    <property type="project" value="UniProtKB-SubCell"/>
</dbReference>
<dbReference type="PANTHER" id="PTHR13285:SF18">
    <property type="entry name" value="PROTEIN-CYSTEINE N-PALMITOYLTRANSFERASE RASP"/>
    <property type="match status" value="1"/>
</dbReference>
<dbReference type="InterPro" id="IPR028362">
    <property type="entry name" value="AlgI"/>
</dbReference>
<dbReference type="AlphaFoldDB" id="A0A2M8Z1I8"/>
<feature type="transmembrane region" description="Helical" evidence="8">
    <location>
        <begin position="452"/>
        <end position="475"/>
    </location>
</feature>
<proteinExistence type="inferred from homology"/>
<reference evidence="9 10" key="1">
    <citation type="submission" date="2017-11" db="EMBL/GenBank/DDBJ databases">
        <title>Understudied soil microbes with underappreciated capabilities: Untangling the Clostridium saccharolyticum group.</title>
        <authorList>
            <person name="Leschine S."/>
        </authorList>
    </citation>
    <scope>NUCLEOTIDE SEQUENCE [LARGE SCALE GENOMIC DNA]</scope>
    <source>
        <strain evidence="9 10">18A</strain>
    </source>
</reference>
<comment type="caution">
    <text evidence="9">The sequence shown here is derived from an EMBL/GenBank/DDBJ whole genome shotgun (WGS) entry which is preliminary data.</text>
</comment>
<dbReference type="GO" id="GO:0042121">
    <property type="term" value="P:alginic acid biosynthetic process"/>
    <property type="evidence" value="ECO:0007669"/>
    <property type="project" value="InterPro"/>
</dbReference>
<evidence type="ECO:0000256" key="3">
    <source>
        <dbReference type="ARBA" id="ARBA00022475"/>
    </source>
</evidence>
<dbReference type="PIRSF" id="PIRSF016636">
    <property type="entry name" value="AlgI_DltB"/>
    <property type="match status" value="1"/>
</dbReference>
<name>A0A2M8Z1I8_9FIRM</name>
<feature type="transmembrane region" description="Helical" evidence="8">
    <location>
        <begin position="165"/>
        <end position="185"/>
    </location>
</feature>
<feature type="transmembrane region" description="Helical" evidence="8">
    <location>
        <begin position="132"/>
        <end position="153"/>
    </location>
</feature>